<evidence type="ECO:0000313" key="1">
    <source>
        <dbReference type="EMBL" id="CAD7263168.1"/>
    </source>
</evidence>
<sequence length="93" mass="10279">MASLVLTDSSQLTSDSQHLGLKTDSMFSDFATKCLQALWLPISNADSERYFSRYSPAFLAGVTSWLGGSRDPVLAEARESCSGRTRWCHTRTV</sequence>
<reference evidence="1" key="1">
    <citation type="submission" date="2020-11" db="EMBL/GenBank/DDBJ databases">
        <authorList>
            <person name="Tran Van P."/>
        </authorList>
    </citation>
    <scope>NUCLEOTIDE SEQUENCE</scope>
</reference>
<name>A0A7R9G2C1_TIMSH</name>
<proteinExistence type="predicted"/>
<dbReference type="EMBL" id="OC003344">
    <property type="protein sequence ID" value="CAD7263168.1"/>
    <property type="molecule type" value="Genomic_DNA"/>
</dbReference>
<organism evidence="1">
    <name type="scientific">Timema shepardi</name>
    <name type="common">Walking stick</name>
    <dbReference type="NCBI Taxonomy" id="629360"/>
    <lineage>
        <taxon>Eukaryota</taxon>
        <taxon>Metazoa</taxon>
        <taxon>Ecdysozoa</taxon>
        <taxon>Arthropoda</taxon>
        <taxon>Hexapoda</taxon>
        <taxon>Insecta</taxon>
        <taxon>Pterygota</taxon>
        <taxon>Neoptera</taxon>
        <taxon>Polyneoptera</taxon>
        <taxon>Phasmatodea</taxon>
        <taxon>Timematodea</taxon>
        <taxon>Timematoidea</taxon>
        <taxon>Timematidae</taxon>
        <taxon>Timema</taxon>
    </lineage>
</organism>
<accession>A0A7R9G2C1</accession>
<protein>
    <submittedName>
        <fullName evidence="1">Uncharacterized protein</fullName>
    </submittedName>
</protein>
<gene>
    <name evidence="1" type="ORF">TSIB3V08_LOCUS7255</name>
</gene>
<dbReference type="AlphaFoldDB" id="A0A7R9G2C1"/>